<dbReference type="Pfam" id="PF01782">
    <property type="entry name" value="RimM"/>
    <property type="match status" value="1"/>
</dbReference>
<organism evidence="8 9">
    <name type="scientific">Candidatus Liberibacter solanacearum</name>
    <dbReference type="NCBI Taxonomy" id="556287"/>
    <lineage>
        <taxon>Bacteria</taxon>
        <taxon>Pseudomonadati</taxon>
        <taxon>Pseudomonadota</taxon>
        <taxon>Alphaproteobacteria</taxon>
        <taxon>Hyphomicrobiales</taxon>
        <taxon>Rhizobiaceae</taxon>
        <taxon>Liberibacter</taxon>
    </lineage>
</organism>
<keyword evidence="4 5" id="KW-0143">Chaperone</keyword>
<reference evidence="8 9" key="1">
    <citation type="journal article" date="2017" name="PLoS ONE">
        <title>Genomic sequence of 'Candidatus Liberibacter solanacearum' haplotype C and its comparison with haplotype A and B genomes.</title>
        <authorList>
            <person name="Wang J."/>
            <person name="Haapalainen M."/>
            <person name="Schott T."/>
            <person name="Thompson S.M."/>
            <person name="Smith G.R."/>
            <person name="Nissinen A.I."/>
            <person name="Pirhonen M."/>
        </authorList>
    </citation>
    <scope>NUCLEOTIDE SEQUENCE [LARGE SCALE GENOMIC DNA]</scope>
    <source>
        <strain evidence="8 9">FIN111</strain>
    </source>
</reference>
<sequence length="190" mass="21712">MVKSEKLVLIATIGTTHGLKGEVYVNSYASNPMDLGRYILYSDDAKEFKVLDIYQNNKRLIATFDGIYDIHSAEKLRHLKLYARRQDFKDEELEEDEFFNADLEELETFDLQGKYWGKICGIYDFGAGAVLEFKDSKEKKFLIPFTKSTVLSVNLKENKILIDSVSAGLDCMTKKDKNHECQSGFPGEIP</sequence>
<dbReference type="GO" id="GO:0005840">
    <property type="term" value="C:ribosome"/>
    <property type="evidence" value="ECO:0007669"/>
    <property type="project" value="InterPro"/>
</dbReference>
<evidence type="ECO:0000256" key="3">
    <source>
        <dbReference type="ARBA" id="ARBA00022552"/>
    </source>
</evidence>
<dbReference type="InterPro" id="IPR002676">
    <property type="entry name" value="RimM_N"/>
</dbReference>
<dbReference type="RefSeq" id="WP_076969119.1">
    <property type="nucleotide sequence ID" value="NZ_LVWB01000006.1"/>
</dbReference>
<evidence type="ECO:0000256" key="4">
    <source>
        <dbReference type="ARBA" id="ARBA00023186"/>
    </source>
</evidence>
<keyword evidence="2 5" id="KW-0690">Ribosome biogenesis</keyword>
<dbReference type="AlphaFoldDB" id="A0A1V2N8P7"/>
<evidence type="ECO:0000256" key="1">
    <source>
        <dbReference type="ARBA" id="ARBA00022490"/>
    </source>
</evidence>
<comment type="function">
    <text evidence="5">An accessory protein needed during the final step in the assembly of 30S ribosomal subunit, possibly for assembly of the head region. Essential for efficient processing of 16S rRNA. May be needed both before and after RbfA during the maturation of 16S rRNA. It has affinity for free ribosomal 30S subunits but not for 70S ribosomes.</text>
</comment>
<feature type="domain" description="RimM N-terminal" evidence="6">
    <location>
        <begin position="10"/>
        <end position="86"/>
    </location>
</feature>
<dbReference type="PANTHER" id="PTHR33692">
    <property type="entry name" value="RIBOSOME MATURATION FACTOR RIMM"/>
    <property type="match status" value="1"/>
</dbReference>
<dbReference type="SUPFAM" id="SSF50346">
    <property type="entry name" value="PRC-barrel domain"/>
    <property type="match status" value="1"/>
</dbReference>
<evidence type="ECO:0000256" key="2">
    <source>
        <dbReference type="ARBA" id="ARBA00022517"/>
    </source>
</evidence>
<dbReference type="InterPro" id="IPR011033">
    <property type="entry name" value="PRC_barrel-like_sf"/>
</dbReference>
<comment type="subunit">
    <text evidence="5">Binds ribosomal protein uS19.</text>
</comment>
<comment type="caution">
    <text evidence="8">The sequence shown here is derived from an EMBL/GenBank/DDBJ whole genome shotgun (WGS) entry which is preliminary data.</text>
</comment>
<comment type="similarity">
    <text evidence="5">Belongs to the RimM family.</text>
</comment>
<comment type="domain">
    <text evidence="5">The PRC barrel domain binds ribosomal protein uS19.</text>
</comment>
<evidence type="ECO:0000259" key="6">
    <source>
        <dbReference type="Pfam" id="PF01782"/>
    </source>
</evidence>
<keyword evidence="1 5" id="KW-0963">Cytoplasm</keyword>
<dbReference type="Pfam" id="PF05239">
    <property type="entry name" value="PRC"/>
    <property type="match status" value="1"/>
</dbReference>
<evidence type="ECO:0000256" key="5">
    <source>
        <dbReference type="HAMAP-Rule" id="MF_00014"/>
    </source>
</evidence>
<keyword evidence="3 5" id="KW-0698">rRNA processing</keyword>
<dbReference type="InterPro" id="IPR011961">
    <property type="entry name" value="RimM"/>
</dbReference>
<dbReference type="GO" id="GO:0043022">
    <property type="term" value="F:ribosome binding"/>
    <property type="evidence" value="ECO:0007669"/>
    <property type="project" value="InterPro"/>
</dbReference>
<dbReference type="GO" id="GO:0005737">
    <property type="term" value="C:cytoplasm"/>
    <property type="evidence" value="ECO:0007669"/>
    <property type="project" value="UniProtKB-SubCell"/>
</dbReference>
<dbReference type="GO" id="GO:0006364">
    <property type="term" value="P:rRNA processing"/>
    <property type="evidence" value="ECO:0007669"/>
    <property type="project" value="UniProtKB-UniRule"/>
</dbReference>
<proteinExistence type="inferred from homology"/>
<protein>
    <recommendedName>
        <fullName evidence="5">Ribosome maturation factor RimM</fullName>
    </recommendedName>
</protein>
<name>A0A1V2N8P7_9HYPH</name>
<dbReference type="Proteomes" id="UP000189542">
    <property type="component" value="Unassembled WGS sequence"/>
</dbReference>
<gene>
    <name evidence="5" type="primary">rimM</name>
    <name evidence="8" type="ORF">AYO25_01940</name>
</gene>
<dbReference type="SUPFAM" id="SSF50447">
    <property type="entry name" value="Translation proteins"/>
    <property type="match status" value="1"/>
</dbReference>
<dbReference type="HAMAP" id="MF_00014">
    <property type="entry name" value="Ribosome_mat_RimM"/>
    <property type="match status" value="1"/>
</dbReference>
<dbReference type="PANTHER" id="PTHR33692:SF1">
    <property type="entry name" value="RIBOSOME MATURATION FACTOR RIMM"/>
    <property type="match status" value="1"/>
</dbReference>
<comment type="subcellular location">
    <subcellularLocation>
        <location evidence="5">Cytoplasm</location>
    </subcellularLocation>
</comment>
<accession>A0A1V2N8P7</accession>
<evidence type="ECO:0000259" key="7">
    <source>
        <dbReference type="Pfam" id="PF05239"/>
    </source>
</evidence>
<dbReference type="Gene3D" id="2.40.30.60">
    <property type="entry name" value="RimM"/>
    <property type="match status" value="1"/>
</dbReference>
<evidence type="ECO:0000313" key="8">
    <source>
        <dbReference type="EMBL" id="ONI60051.1"/>
    </source>
</evidence>
<dbReference type="InterPro" id="IPR009000">
    <property type="entry name" value="Transl_B-barrel_sf"/>
</dbReference>
<dbReference type="NCBIfam" id="TIGR02273">
    <property type="entry name" value="16S_RimM"/>
    <property type="match status" value="1"/>
</dbReference>
<dbReference type="EMBL" id="LVWB01000006">
    <property type="protein sequence ID" value="ONI60051.1"/>
    <property type="molecule type" value="Genomic_DNA"/>
</dbReference>
<feature type="domain" description="PRC-barrel" evidence="7">
    <location>
        <begin position="95"/>
        <end position="166"/>
    </location>
</feature>
<dbReference type="InterPro" id="IPR036976">
    <property type="entry name" value="RimM_N_sf"/>
</dbReference>
<dbReference type="InterPro" id="IPR027275">
    <property type="entry name" value="PRC-brl_dom"/>
</dbReference>
<evidence type="ECO:0000313" key="9">
    <source>
        <dbReference type="Proteomes" id="UP000189542"/>
    </source>
</evidence>
<dbReference type="OrthoDB" id="9788191at2"/>
<dbReference type="GO" id="GO:0042274">
    <property type="term" value="P:ribosomal small subunit biogenesis"/>
    <property type="evidence" value="ECO:0007669"/>
    <property type="project" value="UniProtKB-UniRule"/>
</dbReference>
<dbReference type="Gene3D" id="2.30.30.240">
    <property type="entry name" value="PRC-barrel domain"/>
    <property type="match status" value="1"/>
</dbReference>